<dbReference type="InterPro" id="IPR050900">
    <property type="entry name" value="Transposase_IS3/IS150/IS904"/>
</dbReference>
<protein>
    <submittedName>
        <fullName evidence="3">Transposase InsO and inactivated derivatives</fullName>
    </submittedName>
</protein>
<proteinExistence type="predicted"/>
<dbReference type="InterPro" id="IPR012337">
    <property type="entry name" value="RNaseH-like_sf"/>
</dbReference>
<dbReference type="GO" id="GO:0003676">
    <property type="term" value="F:nucleic acid binding"/>
    <property type="evidence" value="ECO:0007669"/>
    <property type="project" value="InterPro"/>
</dbReference>
<accession>A0A1H6KG42</accession>
<sequence length="302" mass="35400">MLQESPFIKDLSHSEILPYLEQLNEKGKNVHLICEAFNVPRGTFYNYILRGKHGNTKAAQNRKELLPLLEQIYSDSDYRYGAGKVAAVSNNKGYTVSDRLVARIMHENGMFSIRGGAKKMYMQRMRENIIKQKFKVTKPNEVWASDVTYFKFKNKRYYICVIIDLFARKVVGYNISLNNNSSLTKRTVRDAYAERVPQESLILHSDNGSNYISNSFTNYLSELNIIQSFSKAGIPYDNSVCESFFKNMKTEELYRRDYTSEKHFRRSVDEYIRFYNHDRPHSANINCTPDQKEARYFTDHRD</sequence>
<dbReference type="SUPFAM" id="SSF53098">
    <property type="entry name" value="Ribonuclease H-like"/>
    <property type="match status" value="1"/>
</dbReference>
<dbReference type="InterPro" id="IPR048020">
    <property type="entry name" value="Transpos_IS3"/>
</dbReference>
<dbReference type="InterPro" id="IPR001584">
    <property type="entry name" value="Integrase_cat-core"/>
</dbReference>
<organism evidence="3 4">
    <name type="scientific">Ruminococcus flavefaciens</name>
    <dbReference type="NCBI Taxonomy" id="1265"/>
    <lineage>
        <taxon>Bacteria</taxon>
        <taxon>Bacillati</taxon>
        <taxon>Bacillota</taxon>
        <taxon>Clostridia</taxon>
        <taxon>Eubacteriales</taxon>
        <taxon>Oscillospiraceae</taxon>
        <taxon>Ruminococcus</taxon>
    </lineage>
</organism>
<gene>
    <name evidence="3" type="ORF">SAMN02910265_02273</name>
</gene>
<dbReference type="Gene3D" id="3.30.420.10">
    <property type="entry name" value="Ribonuclease H-like superfamily/Ribonuclease H"/>
    <property type="match status" value="1"/>
</dbReference>
<dbReference type="InterPro" id="IPR025948">
    <property type="entry name" value="HTH-like_dom"/>
</dbReference>
<evidence type="ECO:0000259" key="2">
    <source>
        <dbReference type="PROSITE" id="PS50994"/>
    </source>
</evidence>
<dbReference type="AlphaFoldDB" id="A0A1H6KG42"/>
<dbReference type="EMBL" id="FNWV01000008">
    <property type="protein sequence ID" value="SEH71657.1"/>
    <property type="molecule type" value="Genomic_DNA"/>
</dbReference>
<dbReference type="Pfam" id="PF13276">
    <property type="entry name" value="HTH_21"/>
    <property type="match status" value="1"/>
</dbReference>
<dbReference type="GO" id="GO:0015074">
    <property type="term" value="P:DNA integration"/>
    <property type="evidence" value="ECO:0007669"/>
    <property type="project" value="InterPro"/>
</dbReference>
<dbReference type="PANTHER" id="PTHR46889:SF4">
    <property type="entry name" value="TRANSPOSASE INSO FOR INSERTION SEQUENCE ELEMENT IS911B-RELATED"/>
    <property type="match status" value="1"/>
</dbReference>
<dbReference type="Proteomes" id="UP000183190">
    <property type="component" value="Unassembled WGS sequence"/>
</dbReference>
<evidence type="ECO:0000313" key="3">
    <source>
        <dbReference type="EMBL" id="SEH71657.1"/>
    </source>
</evidence>
<reference evidence="3 4" key="1">
    <citation type="submission" date="2016-10" db="EMBL/GenBank/DDBJ databases">
        <authorList>
            <person name="de Groot N.N."/>
        </authorList>
    </citation>
    <scope>NUCLEOTIDE SEQUENCE [LARGE SCALE GENOMIC DNA]</scope>
    <source>
        <strain evidence="3 4">YAD2003</strain>
    </source>
</reference>
<evidence type="ECO:0000313" key="4">
    <source>
        <dbReference type="Proteomes" id="UP000183190"/>
    </source>
</evidence>
<dbReference type="Pfam" id="PF00665">
    <property type="entry name" value="rve"/>
    <property type="match status" value="1"/>
</dbReference>
<dbReference type="PANTHER" id="PTHR46889">
    <property type="entry name" value="TRANSPOSASE INSF FOR INSERTION SEQUENCE IS3B-RELATED"/>
    <property type="match status" value="1"/>
</dbReference>
<dbReference type="PROSITE" id="PS50994">
    <property type="entry name" value="INTEGRASE"/>
    <property type="match status" value="1"/>
</dbReference>
<name>A0A1H6KG42_RUMFL</name>
<dbReference type="InterPro" id="IPR036397">
    <property type="entry name" value="RNaseH_sf"/>
</dbReference>
<evidence type="ECO:0000256" key="1">
    <source>
        <dbReference type="ARBA" id="ARBA00002286"/>
    </source>
</evidence>
<dbReference type="NCBIfam" id="NF033516">
    <property type="entry name" value="transpos_IS3"/>
    <property type="match status" value="1"/>
</dbReference>
<dbReference type="Pfam" id="PF13333">
    <property type="entry name" value="rve_2"/>
    <property type="match status" value="1"/>
</dbReference>
<comment type="function">
    <text evidence="1">Involved in the transposition of the insertion sequence.</text>
</comment>
<feature type="domain" description="Integrase catalytic" evidence="2">
    <location>
        <begin position="135"/>
        <end position="297"/>
    </location>
</feature>